<keyword evidence="3" id="KW-1185">Reference proteome</keyword>
<evidence type="ECO:0000313" key="2">
    <source>
        <dbReference type="EMBL" id="KAJ7718484.1"/>
    </source>
</evidence>
<name>A0AAD7HEA8_9AGAR</name>
<organism evidence="2 3">
    <name type="scientific">Mycena maculata</name>
    <dbReference type="NCBI Taxonomy" id="230809"/>
    <lineage>
        <taxon>Eukaryota</taxon>
        <taxon>Fungi</taxon>
        <taxon>Dikarya</taxon>
        <taxon>Basidiomycota</taxon>
        <taxon>Agaricomycotina</taxon>
        <taxon>Agaricomycetes</taxon>
        <taxon>Agaricomycetidae</taxon>
        <taxon>Agaricales</taxon>
        <taxon>Marasmiineae</taxon>
        <taxon>Mycenaceae</taxon>
        <taxon>Mycena</taxon>
    </lineage>
</organism>
<reference evidence="2" key="1">
    <citation type="submission" date="2023-03" db="EMBL/GenBank/DDBJ databases">
        <title>Massive genome expansion in bonnet fungi (Mycena s.s.) driven by repeated elements and novel gene families across ecological guilds.</title>
        <authorList>
            <consortium name="Lawrence Berkeley National Laboratory"/>
            <person name="Harder C.B."/>
            <person name="Miyauchi S."/>
            <person name="Viragh M."/>
            <person name="Kuo A."/>
            <person name="Thoen E."/>
            <person name="Andreopoulos B."/>
            <person name="Lu D."/>
            <person name="Skrede I."/>
            <person name="Drula E."/>
            <person name="Henrissat B."/>
            <person name="Morin E."/>
            <person name="Kohler A."/>
            <person name="Barry K."/>
            <person name="LaButti K."/>
            <person name="Morin E."/>
            <person name="Salamov A."/>
            <person name="Lipzen A."/>
            <person name="Mereny Z."/>
            <person name="Hegedus B."/>
            <person name="Baldrian P."/>
            <person name="Stursova M."/>
            <person name="Weitz H."/>
            <person name="Taylor A."/>
            <person name="Grigoriev I.V."/>
            <person name="Nagy L.G."/>
            <person name="Martin F."/>
            <person name="Kauserud H."/>
        </authorList>
    </citation>
    <scope>NUCLEOTIDE SEQUENCE</scope>
    <source>
        <strain evidence="2">CBHHK188m</strain>
    </source>
</reference>
<comment type="caution">
    <text evidence="2">The sequence shown here is derived from an EMBL/GenBank/DDBJ whole genome shotgun (WGS) entry which is preliminary data.</text>
</comment>
<dbReference type="EMBL" id="JARJLG010000305">
    <property type="protein sequence ID" value="KAJ7718484.1"/>
    <property type="molecule type" value="Genomic_DNA"/>
</dbReference>
<dbReference type="Proteomes" id="UP001215280">
    <property type="component" value="Unassembled WGS sequence"/>
</dbReference>
<gene>
    <name evidence="2" type="ORF">DFH07DRAFT_973265</name>
</gene>
<proteinExistence type="predicted"/>
<accession>A0AAD7HEA8</accession>
<feature type="region of interest" description="Disordered" evidence="1">
    <location>
        <begin position="71"/>
        <end position="123"/>
    </location>
</feature>
<protein>
    <submittedName>
        <fullName evidence="2">Uncharacterized protein</fullName>
    </submittedName>
</protein>
<evidence type="ECO:0000313" key="3">
    <source>
        <dbReference type="Proteomes" id="UP001215280"/>
    </source>
</evidence>
<dbReference type="AlphaFoldDB" id="A0AAD7HEA8"/>
<sequence>MSDPGTAQKVVVWDPESEAERATRSGRIFNPYILDQAIVVPRRRVRDLLIHHADDESDNESDIADDHDEWQHTVHTPGEDPQPIPNCGKRKHKLHSRPSSPVFSKKIHSATDLDLKPNPSSPVLLEDPDAPFQLTSDSDPISSTTSTARRIPTADVIPDTHLLSPSELRLALKKLKHLWVQHSNRKAARATSRATSSIGQKAVNYARVQLTDPLLIPTHFVQHTAPVASTGWMGLRDTAIRNTASHDDTCYIPSRGGPEG</sequence>
<evidence type="ECO:0000256" key="1">
    <source>
        <dbReference type="SAM" id="MobiDB-lite"/>
    </source>
</evidence>